<evidence type="ECO:0000256" key="12">
    <source>
        <dbReference type="SAM" id="MobiDB-lite"/>
    </source>
</evidence>
<dbReference type="CDD" id="cd04301">
    <property type="entry name" value="NAT_SF"/>
    <property type="match status" value="1"/>
</dbReference>
<dbReference type="EMBL" id="MU069465">
    <property type="protein sequence ID" value="KAF5842263.1"/>
    <property type="molecule type" value="Genomic_DNA"/>
</dbReference>
<dbReference type="Pfam" id="PF00583">
    <property type="entry name" value="Acetyltransf_1"/>
    <property type="match status" value="1"/>
</dbReference>
<sequence>MCGDRCLHLVKSTLHHLYLPVWGWSDSDKKKQLEAATSRFVIAFAPNSSLPEKQPHAGSDCSEAPPFIARPLLEDGQVPVAMVNYRFEAGYTGEPALYLYELVVDPAYQRLGLASHLVRLTEAMAWSSAMDAIILTEFVDNKAAAALYRRLGFTLDKASPRGKGYEILSKHRPKGKGSDKKS</sequence>
<protein>
    <recommendedName>
        <fullName evidence="5">N-alpha-acetyltransferase 40</fullName>
        <ecNumber evidence="4">2.3.1.257</ecNumber>
    </recommendedName>
</protein>
<comment type="catalytic activity">
    <reaction evidence="10">
        <text>N-terminal L-seryl-[histone H2A] + acetyl-CoA = N-terminal N(alpha)-acetyl-L-seryl-[histone H2A] + CoA + H(+)</text>
        <dbReference type="Rhea" id="RHEA:50600"/>
        <dbReference type="Rhea" id="RHEA-COMP:12742"/>
        <dbReference type="Rhea" id="RHEA-COMP:12744"/>
        <dbReference type="ChEBI" id="CHEBI:15378"/>
        <dbReference type="ChEBI" id="CHEBI:57287"/>
        <dbReference type="ChEBI" id="CHEBI:57288"/>
        <dbReference type="ChEBI" id="CHEBI:64738"/>
        <dbReference type="ChEBI" id="CHEBI:83690"/>
        <dbReference type="EC" id="2.3.1.257"/>
    </reaction>
</comment>
<dbReference type="Proteomes" id="UP000815325">
    <property type="component" value="Unassembled WGS sequence"/>
</dbReference>
<dbReference type="PANTHER" id="PTHR20531">
    <property type="entry name" value="N-ALPHA-ACETYLTRANSFERASE 40"/>
    <property type="match status" value="1"/>
</dbReference>
<evidence type="ECO:0000256" key="3">
    <source>
        <dbReference type="ARBA" id="ARBA00008870"/>
    </source>
</evidence>
<keyword evidence="7" id="KW-0808">Transferase</keyword>
<evidence type="ECO:0000256" key="7">
    <source>
        <dbReference type="ARBA" id="ARBA00022679"/>
    </source>
</evidence>
<feature type="domain" description="N-acetyltransferase" evidence="13">
    <location>
        <begin position="19"/>
        <end position="173"/>
    </location>
</feature>
<evidence type="ECO:0000256" key="10">
    <source>
        <dbReference type="ARBA" id="ARBA00047821"/>
    </source>
</evidence>
<reference evidence="14" key="1">
    <citation type="submission" date="2017-08" db="EMBL/GenBank/DDBJ databases">
        <authorList>
            <person name="Polle J.E."/>
            <person name="Barry K."/>
            <person name="Cushman J."/>
            <person name="Schmutz J."/>
            <person name="Tran D."/>
            <person name="Hathwaick L.T."/>
            <person name="Yim W.C."/>
            <person name="Jenkins J."/>
            <person name="Mckie-Krisberg Z.M."/>
            <person name="Prochnik S."/>
            <person name="Lindquist E."/>
            <person name="Dockter R.B."/>
            <person name="Adam C."/>
            <person name="Molina H."/>
            <person name="Bunkerborg J."/>
            <person name="Jin E."/>
            <person name="Buchheim M."/>
            <person name="Magnuson J."/>
        </authorList>
    </citation>
    <scope>NUCLEOTIDE SEQUENCE</scope>
    <source>
        <strain evidence="14">CCAP 19/18</strain>
    </source>
</reference>
<evidence type="ECO:0000256" key="9">
    <source>
        <dbReference type="ARBA" id="ARBA00023315"/>
    </source>
</evidence>
<feature type="region of interest" description="Disordered" evidence="12">
    <location>
        <begin position="160"/>
        <end position="182"/>
    </location>
</feature>
<dbReference type="PROSITE" id="PS51186">
    <property type="entry name" value="GNAT"/>
    <property type="match status" value="1"/>
</dbReference>
<dbReference type="InterPro" id="IPR039949">
    <property type="entry name" value="NAA40"/>
</dbReference>
<evidence type="ECO:0000256" key="6">
    <source>
        <dbReference type="ARBA" id="ARBA00022490"/>
    </source>
</evidence>
<comment type="subcellular location">
    <subcellularLocation>
        <location evidence="2">Cytoplasm</location>
    </subcellularLocation>
    <subcellularLocation>
        <location evidence="1">Nucleus</location>
    </subcellularLocation>
</comment>
<dbReference type="InterPro" id="IPR016181">
    <property type="entry name" value="Acyl_CoA_acyltransferase"/>
</dbReference>
<dbReference type="InterPro" id="IPR000182">
    <property type="entry name" value="GNAT_dom"/>
</dbReference>
<evidence type="ECO:0000256" key="4">
    <source>
        <dbReference type="ARBA" id="ARBA00012950"/>
    </source>
</evidence>
<evidence type="ECO:0000313" key="14">
    <source>
        <dbReference type="EMBL" id="KAF5842263.1"/>
    </source>
</evidence>
<gene>
    <name evidence="14" type="ORF">DUNSADRAFT_8326</name>
</gene>
<comment type="caution">
    <text evidence="14">The sequence shown here is derived from an EMBL/GenBank/DDBJ whole genome shotgun (WGS) entry which is preliminary data.</text>
</comment>
<dbReference type="Gene3D" id="3.40.630.30">
    <property type="match status" value="1"/>
</dbReference>
<proteinExistence type="inferred from homology"/>
<comment type="catalytic activity">
    <reaction evidence="11">
        <text>N-terminal L-seryl-[histone H4] + acetyl-CoA = N-terminal N(alpha)-acetyl-L-seryl-[histone H4] + CoA + H(+)</text>
        <dbReference type="Rhea" id="RHEA:50596"/>
        <dbReference type="Rhea" id="RHEA-COMP:12740"/>
        <dbReference type="Rhea" id="RHEA-COMP:12743"/>
        <dbReference type="ChEBI" id="CHEBI:15378"/>
        <dbReference type="ChEBI" id="CHEBI:57287"/>
        <dbReference type="ChEBI" id="CHEBI:57288"/>
        <dbReference type="ChEBI" id="CHEBI:64738"/>
        <dbReference type="ChEBI" id="CHEBI:83690"/>
        <dbReference type="EC" id="2.3.1.257"/>
    </reaction>
</comment>
<evidence type="ECO:0000256" key="11">
    <source>
        <dbReference type="ARBA" id="ARBA00049524"/>
    </source>
</evidence>
<accession>A0ABQ7H5Y9</accession>
<keyword evidence="9" id="KW-0012">Acyltransferase</keyword>
<evidence type="ECO:0000256" key="2">
    <source>
        <dbReference type="ARBA" id="ARBA00004496"/>
    </source>
</evidence>
<evidence type="ECO:0000256" key="1">
    <source>
        <dbReference type="ARBA" id="ARBA00004123"/>
    </source>
</evidence>
<dbReference type="EC" id="2.3.1.257" evidence="4"/>
<evidence type="ECO:0000259" key="13">
    <source>
        <dbReference type="PROSITE" id="PS51186"/>
    </source>
</evidence>
<keyword evidence="15" id="KW-1185">Reference proteome</keyword>
<dbReference type="PANTHER" id="PTHR20531:SF1">
    <property type="entry name" value="N-ALPHA-ACETYLTRANSFERASE 40"/>
    <property type="match status" value="1"/>
</dbReference>
<keyword evidence="8" id="KW-0539">Nucleus</keyword>
<comment type="similarity">
    <text evidence="3">Belongs to the acetyltransferase family. NAA40 subfamily.</text>
</comment>
<dbReference type="SUPFAM" id="SSF55729">
    <property type="entry name" value="Acyl-CoA N-acyltransferases (Nat)"/>
    <property type="match status" value="1"/>
</dbReference>
<keyword evidence="6" id="KW-0963">Cytoplasm</keyword>
<evidence type="ECO:0000313" key="15">
    <source>
        <dbReference type="Proteomes" id="UP000815325"/>
    </source>
</evidence>
<evidence type="ECO:0000256" key="8">
    <source>
        <dbReference type="ARBA" id="ARBA00023242"/>
    </source>
</evidence>
<evidence type="ECO:0000256" key="5">
    <source>
        <dbReference type="ARBA" id="ARBA00015043"/>
    </source>
</evidence>
<name>A0ABQ7H5Y9_DUNSA</name>
<organism evidence="14 15">
    <name type="scientific">Dunaliella salina</name>
    <name type="common">Green alga</name>
    <name type="synonym">Protococcus salinus</name>
    <dbReference type="NCBI Taxonomy" id="3046"/>
    <lineage>
        <taxon>Eukaryota</taxon>
        <taxon>Viridiplantae</taxon>
        <taxon>Chlorophyta</taxon>
        <taxon>core chlorophytes</taxon>
        <taxon>Chlorophyceae</taxon>
        <taxon>CS clade</taxon>
        <taxon>Chlamydomonadales</taxon>
        <taxon>Dunaliellaceae</taxon>
        <taxon>Dunaliella</taxon>
    </lineage>
</organism>